<organism evidence="1 2">
    <name type="scientific">Phytobacter palmae</name>
    <dbReference type="NCBI Taxonomy" id="1855371"/>
    <lineage>
        <taxon>Bacteria</taxon>
        <taxon>Pseudomonadati</taxon>
        <taxon>Pseudomonadota</taxon>
        <taxon>Gammaproteobacteria</taxon>
        <taxon>Enterobacterales</taxon>
        <taxon>Enterobacteriaceae</taxon>
        <taxon>Phytobacter</taxon>
    </lineage>
</organism>
<keyword evidence="2" id="KW-1185">Reference proteome</keyword>
<dbReference type="InterPro" id="IPR002591">
    <property type="entry name" value="Phosphodiest/P_Trfase"/>
</dbReference>
<comment type="caution">
    <text evidence="1">The sequence shown here is derived from an EMBL/GenBank/DDBJ whole genome shotgun (WGS) entry which is preliminary data.</text>
</comment>
<sequence length="598" mass="66166">MGHKVIVFGVDGLMMPLVKKFAAEGELPHISRMLSEGAATELLPYISAWGDVNWAAFLSGQAPGTSWRGQALPADYARTRPLLKRLEESGLRAALVHFPESVASPAPHFTLSPYWSAAAPSPYTFAAPAIFTTDRQRLDVPPKPRQQTLGWPPSSPLAYHDKGLWQPLEREVNGEYRLTIRSPHGDNVTLSLDIDTLTLRSAHGGVTLVQGAWSDWLALGEVAQGGKARFWLAHVTPYIELIQSEVTFPQRIARDSVLAQMLFEDLGPFYSQWAVKASPDEALLASTFQDAEHQSLWLADSALRLTHQHGYSLWAGVHHLIDESHHLCLGQYDPDSPFYDPQQAARYEAVIRECYKILDRSLGRIINGMDKETTLFLASDHGAVPNHFMCDIQRYLAKHGLVALDNQGQIIRSQSLVYLKDERGGLEIYINLQGREPDGTVPLADYACLQARLLHLLRNWHIEHNGKVHHAVAWALRKEDAASAGYWGEYAGDVLFTYDSGFVWGTSASGEDICPVVAPGANHGPQKPTARTAHTSNYGVLLAFGAGIRRGYYHDHHHHGPYRMADPGATIAWLLGVKRDTLDGSVMQALLAPDETDI</sequence>
<dbReference type="SUPFAM" id="SSF53649">
    <property type="entry name" value="Alkaline phosphatase-like"/>
    <property type="match status" value="1"/>
</dbReference>
<dbReference type="Gene3D" id="3.40.720.10">
    <property type="entry name" value="Alkaline Phosphatase, subunit A"/>
    <property type="match status" value="2"/>
</dbReference>
<name>A0ABU9VA56_9ENTR</name>
<evidence type="ECO:0000313" key="2">
    <source>
        <dbReference type="Proteomes" id="UP001411173"/>
    </source>
</evidence>
<accession>A0ABU9VA56</accession>
<dbReference type="EMBL" id="JBCIVJ010000023">
    <property type="protein sequence ID" value="MEN0581549.1"/>
    <property type="molecule type" value="Genomic_DNA"/>
</dbReference>
<gene>
    <name evidence="1" type="ORF">AAIG39_21460</name>
</gene>
<evidence type="ECO:0000313" key="1">
    <source>
        <dbReference type="EMBL" id="MEN0581549.1"/>
    </source>
</evidence>
<protein>
    <submittedName>
        <fullName evidence="1">Alkaline phosphatase family protein</fullName>
    </submittedName>
</protein>
<dbReference type="InterPro" id="IPR017850">
    <property type="entry name" value="Alkaline_phosphatase_core_sf"/>
</dbReference>
<reference evidence="1 2" key="1">
    <citation type="submission" date="2024-02" db="EMBL/GenBank/DDBJ databases">
        <title>Whole genome of MDR Enterobacteriaceae from southern Thailand.</title>
        <authorList>
            <person name="Surachat K."/>
        </authorList>
    </citation>
    <scope>NUCLEOTIDE SEQUENCE [LARGE SCALE GENOMIC DNA]</scope>
    <source>
        <strain evidence="1 2">PSU_29</strain>
    </source>
</reference>
<dbReference type="Pfam" id="PF01663">
    <property type="entry name" value="Phosphodiest"/>
    <property type="match status" value="1"/>
</dbReference>
<dbReference type="Proteomes" id="UP001411173">
    <property type="component" value="Unassembled WGS sequence"/>
</dbReference>
<dbReference type="RefSeq" id="WP_343194676.1">
    <property type="nucleotide sequence ID" value="NZ_JBCIVJ010000023.1"/>
</dbReference>
<proteinExistence type="predicted"/>